<accession>A0A0D3A621</accession>
<reference evidence="2" key="2">
    <citation type="submission" date="2015-03" db="UniProtKB">
        <authorList>
            <consortium name="EnsemblPlants"/>
        </authorList>
    </citation>
    <scope>IDENTIFICATION</scope>
</reference>
<evidence type="ECO:0000313" key="2">
    <source>
        <dbReference type="EnsemblPlants" id="Bo1g039290.1"/>
    </source>
</evidence>
<dbReference type="Pfam" id="PF13966">
    <property type="entry name" value="zf-RVT"/>
    <property type="match status" value="1"/>
</dbReference>
<dbReference type="Proteomes" id="UP000032141">
    <property type="component" value="Chromosome C1"/>
</dbReference>
<dbReference type="eggNOG" id="KOG1075">
    <property type="taxonomic scope" value="Eukaryota"/>
</dbReference>
<protein>
    <recommendedName>
        <fullName evidence="1">Reverse transcriptase zinc-binding domain-containing protein</fullName>
    </recommendedName>
</protein>
<dbReference type="EnsemblPlants" id="Bo1g039290.1">
    <property type="protein sequence ID" value="Bo1g039290.1"/>
    <property type="gene ID" value="Bo1g039290"/>
</dbReference>
<evidence type="ECO:0000313" key="3">
    <source>
        <dbReference type="Proteomes" id="UP000032141"/>
    </source>
</evidence>
<dbReference type="InterPro" id="IPR026960">
    <property type="entry name" value="RVT-Znf"/>
</dbReference>
<sequence>MWTAQLERLPTKTKIASWGLNTSLSCAVCLIGIETRDHVLLHCGFAAEKWRAVFSKLDQYQPPCTTWAELLSWTRRSTVPAPSLLRKVVVQSVLYNIWRQRNNVIHNHILVPARTTFRVIDREVRNILFARRKRRKFKNLLICWLA</sequence>
<dbReference type="AlphaFoldDB" id="A0A0D3A621"/>
<dbReference type="HOGENOM" id="CLU_000680_19_1_1"/>
<organism evidence="2 3">
    <name type="scientific">Brassica oleracea var. oleracea</name>
    <dbReference type="NCBI Taxonomy" id="109376"/>
    <lineage>
        <taxon>Eukaryota</taxon>
        <taxon>Viridiplantae</taxon>
        <taxon>Streptophyta</taxon>
        <taxon>Embryophyta</taxon>
        <taxon>Tracheophyta</taxon>
        <taxon>Spermatophyta</taxon>
        <taxon>Magnoliopsida</taxon>
        <taxon>eudicotyledons</taxon>
        <taxon>Gunneridae</taxon>
        <taxon>Pentapetalae</taxon>
        <taxon>rosids</taxon>
        <taxon>malvids</taxon>
        <taxon>Brassicales</taxon>
        <taxon>Brassicaceae</taxon>
        <taxon>Brassiceae</taxon>
        <taxon>Brassica</taxon>
    </lineage>
</organism>
<proteinExistence type="predicted"/>
<dbReference type="OMA" id="SCAVCLI"/>
<keyword evidence="3" id="KW-1185">Reference proteome</keyword>
<dbReference type="Gramene" id="Bo1g039290.1">
    <property type="protein sequence ID" value="Bo1g039290.1"/>
    <property type="gene ID" value="Bo1g039290"/>
</dbReference>
<reference evidence="2 3" key="1">
    <citation type="journal article" date="2014" name="Genome Biol.">
        <title>Transcriptome and methylome profiling reveals relics of genome dominance in the mesopolyploid Brassica oleracea.</title>
        <authorList>
            <person name="Parkin I.A."/>
            <person name="Koh C."/>
            <person name="Tang H."/>
            <person name="Robinson S.J."/>
            <person name="Kagale S."/>
            <person name="Clarke W.E."/>
            <person name="Town C.D."/>
            <person name="Nixon J."/>
            <person name="Krishnakumar V."/>
            <person name="Bidwell S.L."/>
            <person name="Denoeud F."/>
            <person name="Belcram H."/>
            <person name="Links M.G."/>
            <person name="Just J."/>
            <person name="Clarke C."/>
            <person name="Bender T."/>
            <person name="Huebert T."/>
            <person name="Mason A.S."/>
            <person name="Pires J.C."/>
            <person name="Barker G."/>
            <person name="Moore J."/>
            <person name="Walley P.G."/>
            <person name="Manoli S."/>
            <person name="Batley J."/>
            <person name="Edwards D."/>
            <person name="Nelson M.N."/>
            <person name="Wang X."/>
            <person name="Paterson A.H."/>
            <person name="King G."/>
            <person name="Bancroft I."/>
            <person name="Chalhoub B."/>
            <person name="Sharpe A.G."/>
        </authorList>
    </citation>
    <scope>NUCLEOTIDE SEQUENCE</scope>
    <source>
        <strain evidence="2 3">cv. TO1000</strain>
    </source>
</reference>
<name>A0A0D3A621_BRAOL</name>
<feature type="domain" description="Reverse transcriptase zinc-binding" evidence="1">
    <location>
        <begin position="1"/>
        <end position="50"/>
    </location>
</feature>
<evidence type="ECO:0000259" key="1">
    <source>
        <dbReference type="Pfam" id="PF13966"/>
    </source>
</evidence>